<dbReference type="EMBL" id="JABRWJ010000005">
    <property type="protein sequence ID" value="NRF68503.1"/>
    <property type="molecule type" value="Genomic_DNA"/>
</dbReference>
<feature type="compositionally biased region" description="Basic and acidic residues" evidence="1">
    <location>
        <begin position="324"/>
        <end position="339"/>
    </location>
</feature>
<keyword evidence="3" id="KW-0282">Flagellum</keyword>
<evidence type="ECO:0000259" key="2">
    <source>
        <dbReference type="Pfam" id="PF02120"/>
    </source>
</evidence>
<name>A0ABX2EIR7_9BURK</name>
<feature type="region of interest" description="Disordered" evidence="1">
    <location>
        <begin position="139"/>
        <end position="220"/>
    </location>
</feature>
<dbReference type="Pfam" id="PF02120">
    <property type="entry name" value="Flg_hook"/>
    <property type="match status" value="1"/>
</dbReference>
<organism evidence="3 4">
    <name type="scientific">Pseudaquabacterium terrae</name>
    <dbReference type="NCBI Taxonomy" id="2732868"/>
    <lineage>
        <taxon>Bacteria</taxon>
        <taxon>Pseudomonadati</taxon>
        <taxon>Pseudomonadota</taxon>
        <taxon>Betaproteobacteria</taxon>
        <taxon>Burkholderiales</taxon>
        <taxon>Sphaerotilaceae</taxon>
        <taxon>Pseudaquabacterium</taxon>
    </lineage>
</organism>
<dbReference type="CDD" id="cd17470">
    <property type="entry name" value="T3SS_Flik_C"/>
    <property type="match status" value="1"/>
</dbReference>
<dbReference type="InterPro" id="IPR052563">
    <property type="entry name" value="FliK"/>
</dbReference>
<keyword evidence="3" id="KW-0969">Cilium</keyword>
<reference evidence="3 4" key="1">
    <citation type="submission" date="2020-05" db="EMBL/GenBank/DDBJ databases">
        <title>Aquincola sp. isolate from soil.</title>
        <authorList>
            <person name="Han J."/>
            <person name="Kim D.-U."/>
        </authorList>
    </citation>
    <scope>NUCLEOTIDE SEQUENCE [LARGE SCALE GENOMIC DNA]</scope>
    <source>
        <strain evidence="3 4">S2</strain>
    </source>
</reference>
<keyword evidence="3" id="KW-0966">Cell projection</keyword>
<keyword evidence="4" id="KW-1185">Reference proteome</keyword>
<dbReference type="InterPro" id="IPR038610">
    <property type="entry name" value="FliK-like_C_sf"/>
</dbReference>
<dbReference type="Gene3D" id="3.30.750.140">
    <property type="match status" value="1"/>
</dbReference>
<proteinExistence type="predicted"/>
<dbReference type="PANTHER" id="PTHR37533">
    <property type="entry name" value="FLAGELLAR HOOK-LENGTH CONTROL PROTEIN"/>
    <property type="match status" value="1"/>
</dbReference>
<feature type="region of interest" description="Disordered" evidence="1">
    <location>
        <begin position="1"/>
        <end position="27"/>
    </location>
</feature>
<dbReference type="PANTHER" id="PTHR37533:SF2">
    <property type="entry name" value="FLAGELLAR HOOK-LENGTH CONTROL PROTEIN"/>
    <property type="match status" value="1"/>
</dbReference>
<evidence type="ECO:0000313" key="4">
    <source>
        <dbReference type="Proteomes" id="UP000737171"/>
    </source>
</evidence>
<dbReference type="Proteomes" id="UP000737171">
    <property type="component" value="Unassembled WGS sequence"/>
</dbReference>
<comment type="caution">
    <text evidence="3">The sequence shown here is derived from an EMBL/GenBank/DDBJ whole genome shotgun (WGS) entry which is preliminary data.</text>
</comment>
<feature type="compositionally biased region" description="Low complexity" evidence="1">
    <location>
        <begin position="289"/>
        <end position="305"/>
    </location>
</feature>
<gene>
    <name evidence="3" type="ORF">HLB44_16025</name>
</gene>
<evidence type="ECO:0000313" key="3">
    <source>
        <dbReference type="EMBL" id="NRF68503.1"/>
    </source>
</evidence>
<feature type="compositionally biased region" description="Low complexity" evidence="1">
    <location>
        <begin position="312"/>
        <end position="323"/>
    </location>
</feature>
<feature type="region of interest" description="Disordered" evidence="1">
    <location>
        <begin position="503"/>
        <end position="561"/>
    </location>
</feature>
<accession>A0ABX2EIR7</accession>
<sequence length="561" mass="54806">MLSLLSSAPAAKPGVATDPLGGGLRADAGADSAGAGAFADALQRSSDALQADGDDTDLTPAADDRGLAGVTDLLAGVAPTLDPTPIPAPLPAIAADIGLAAGLAPALPAEVPATAGAPIDPLAHNAIAAAAAAAIGGPAPAASAAPKQRTTLTEPLIQPTHRGASDTGSPRPTMVAPTPATPLPSPHTPITPAEGGDKPVRLDDPAPAASTLQADRPDAATPEIAPADVTAAEPASPMARAPTITTTPAIAPAPPLAAESVAPLTAPVAATVLADARVPSTAGARAAVPTPTAAALTTTRTGAEASADRATPRSAARTPAAETAGDRPAHDPLRADTADARVPVARAGAQAHGGRDDASSGERFTAAAAAAAPGTAPAQAMPAAPRFADQLQSLLVPATAAPAPTAAAPSFADAPTYSLPASPQSPEFAPAMGAQITLLAKDGVQQARIELNPVDLGPVLVQISLDGSAARVDFHAEVASTRQAIESSLPALAGSLRDAGMTLTGGGVFQQPQQQSSGRHGAEDGHRRHNGPGQRGNEGGPAAVSTTVRPGARRGLVDLVA</sequence>
<protein>
    <submittedName>
        <fullName evidence="3">Flagellar hook-length control protein FliK</fullName>
    </submittedName>
</protein>
<feature type="region of interest" description="Disordered" evidence="1">
    <location>
        <begin position="289"/>
        <end position="370"/>
    </location>
</feature>
<feature type="domain" description="Flagellar hook-length control protein-like C-terminal" evidence="2">
    <location>
        <begin position="435"/>
        <end position="516"/>
    </location>
</feature>
<feature type="compositionally biased region" description="Pro residues" evidence="1">
    <location>
        <begin position="179"/>
        <end position="189"/>
    </location>
</feature>
<evidence type="ECO:0000256" key="1">
    <source>
        <dbReference type="SAM" id="MobiDB-lite"/>
    </source>
</evidence>
<dbReference type="InterPro" id="IPR021136">
    <property type="entry name" value="Flagellar_hook_control-like_C"/>
</dbReference>
<dbReference type="RefSeq" id="WP_173124294.1">
    <property type="nucleotide sequence ID" value="NZ_JABRWJ010000005.1"/>
</dbReference>
<feature type="compositionally biased region" description="Basic and acidic residues" evidence="1">
    <location>
        <begin position="195"/>
        <end position="204"/>
    </location>
</feature>